<evidence type="ECO:0000256" key="8">
    <source>
        <dbReference type="ARBA" id="ARBA00030574"/>
    </source>
</evidence>
<reference evidence="13" key="3">
    <citation type="submission" date="2025-09" db="UniProtKB">
        <authorList>
            <consortium name="Ensembl"/>
        </authorList>
    </citation>
    <scope>IDENTIFICATION</scope>
    <source>
        <strain evidence="13">Thorbecke</strain>
    </source>
</reference>
<dbReference type="InterPro" id="IPR050825">
    <property type="entry name" value="RBM42_RBP45_47-like"/>
</dbReference>
<keyword evidence="14" id="KW-1185">Reference proteome</keyword>
<dbReference type="AlphaFoldDB" id="A0A5F9DU30"/>
<keyword evidence="6 10" id="KW-0694">RNA-binding</keyword>
<comment type="subcellular location">
    <subcellularLocation>
        <location evidence="2">Cytoplasm</location>
    </subcellularLocation>
    <subcellularLocation>
        <location evidence="1">Nucleus</location>
    </subcellularLocation>
</comment>
<dbReference type="GO" id="GO:0005634">
    <property type="term" value="C:nucleus"/>
    <property type="evidence" value="ECO:0007669"/>
    <property type="project" value="UniProtKB-SubCell"/>
</dbReference>
<dbReference type="CDD" id="cd12383">
    <property type="entry name" value="RRM_RBM42"/>
    <property type="match status" value="1"/>
</dbReference>
<dbReference type="Ensembl" id="ENSOCUT00000052615.1">
    <property type="protein sequence ID" value="ENSOCUP00000049135.1"/>
    <property type="gene ID" value="ENSOCUG00000003337.4"/>
</dbReference>
<evidence type="ECO:0000256" key="7">
    <source>
        <dbReference type="ARBA" id="ARBA00023242"/>
    </source>
</evidence>
<keyword evidence="5" id="KW-0963">Cytoplasm</keyword>
<evidence type="ECO:0000256" key="10">
    <source>
        <dbReference type="PROSITE-ProRule" id="PRU00176"/>
    </source>
</evidence>
<feature type="compositionally biased region" description="Gly residues" evidence="11">
    <location>
        <begin position="11"/>
        <end position="27"/>
    </location>
</feature>
<proteinExistence type="inferred from homology"/>
<dbReference type="PANTHER" id="PTHR47640:SF11">
    <property type="entry name" value="RNA-BINDING PROTEIN 42"/>
    <property type="match status" value="1"/>
</dbReference>
<dbReference type="SUPFAM" id="SSF54928">
    <property type="entry name" value="RNA-binding domain, RBD"/>
    <property type="match status" value="1"/>
</dbReference>
<evidence type="ECO:0000256" key="1">
    <source>
        <dbReference type="ARBA" id="ARBA00004123"/>
    </source>
</evidence>
<keyword evidence="7" id="KW-0539">Nucleus</keyword>
<dbReference type="InterPro" id="IPR034215">
    <property type="entry name" value="RBM42_RRM"/>
</dbReference>
<reference evidence="13 14" key="1">
    <citation type="journal article" date="2011" name="Nature">
        <title>A high-resolution map of human evolutionary constraint using 29 mammals.</title>
        <authorList>
            <person name="Lindblad-Toh K."/>
            <person name="Garber M."/>
            <person name="Zuk O."/>
            <person name="Lin M.F."/>
            <person name="Parker B.J."/>
            <person name="Washietl S."/>
            <person name="Kheradpour P."/>
            <person name="Ernst J."/>
            <person name="Jordan G."/>
            <person name="Mauceli E."/>
            <person name="Ward L.D."/>
            <person name="Lowe C.B."/>
            <person name="Holloway A.K."/>
            <person name="Clamp M."/>
            <person name="Gnerre S."/>
            <person name="Alfoldi J."/>
            <person name="Beal K."/>
            <person name="Chang J."/>
            <person name="Clawson H."/>
            <person name="Cuff J."/>
            <person name="Di Palma F."/>
            <person name="Fitzgerald S."/>
            <person name="Flicek P."/>
            <person name="Guttman M."/>
            <person name="Hubisz M.J."/>
            <person name="Jaffe D.B."/>
            <person name="Jungreis I."/>
            <person name="Kent W.J."/>
            <person name="Kostka D."/>
            <person name="Lara M."/>
            <person name="Martins A.L."/>
            <person name="Massingham T."/>
            <person name="Moltke I."/>
            <person name="Raney B.J."/>
            <person name="Rasmussen M.D."/>
            <person name="Robinson J."/>
            <person name="Stark A."/>
            <person name="Vilella A.J."/>
            <person name="Wen J."/>
            <person name="Xie X."/>
            <person name="Zody M.C."/>
            <person name="Baldwin J."/>
            <person name="Bloom T."/>
            <person name="Chin C.W."/>
            <person name="Heiman D."/>
            <person name="Nicol R."/>
            <person name="Nusbaum C."/>
            <person name="Young S."/>
            <person name="Wilkinson J."/>
            <person name="Worley K.C."/>
            <person name="Kovar C.L."/>
            <person name="Muzny D.M."/>
            <person name="Gibbs R.A."/>
            <person name="Cree A."/>
            <person name="Dihn H.H."/>
            <person name="Fowler G."/>
            <person name="Jhangiani S."/>
            <person name="Joshi V."/>
            <person name="Lee S."/>
            <person name="Lewis L.R."/>
            <person name="Nazareth L.V."/>
            <person name="Okwuonu G."/>
            <person name="Santibanez J."/>
            <person name="Warren W.C."/>
            <person name="Mardis E.R."/>
            <person name="Weinstock G.M."/>
            <person name="Wilson R.K."/>
            <person name="Delehaunty K."/>
            <person name="Dooling D."/>
            <person name="Fronik C."/>
            <person name="Fulton L."/>
            <person name="Fulton B."/>
            <person name="Graves T."/>
            <person name="Minx P."/>
            <person name="Sodergren E."/>
            <person name="Birney E."/>
            <person name="Margulies E.H."/>
            <person name="Herrero J."/>
            <person name="Green E.D."/>
            <person name="Haussler D."/>
            <person name="Siepel A."/>
            <person name="Goldman N."/>
            <person name="Pollard K.S."/>
            <person name="Pedersen J.S."/>
            <person name="Lander E.S."/>
            <person name="Kellis M."/>
        </authorList>
    </citation>
    <scope>NUCLEOTIDE SEQUENCE [LARGE SCALE GENOMIC DNA]</scope>
    <source>
        <strain evidence="14">Thorbecke</strain>
    </source>
</reference>
<dbReference type="GO" id="GO:0003729">
    <property type="term" value="F:mRNA binding"/>
    <property type="evidence" value="ECO:0007669"/>
    <property type="project" value="InterPro"/>
</dbReference>
<feature type="region of interest" description="Disordered" evidence="11">
    <location>
        <begin position="1"/>
        <end position="29"/>
    </location>
</feature>
<dbReference type="Proteomes" id="UP000001811">
    <property type="component" value="Unplaced"/>
</dbReference>
<evidence type="ECO:0000256" key="11">
    <source>
        <dbReference type="SAM" id="MobiDB-lite"/>
    </source>
</evidence>
<dbReference type="InterPro" id="IPR000504">
    <property type="entry name" value="RRM_dom"/>
</dbReference>
<evidence type="ECO:0000259" key="12">
    <source>
        <dbReference type="PROSITE" id="PS50102"/>
    </source>
</evidence>
<dbReference type="InterPro" id="IPR035979">
    <property type="entry name" value="RBD_domain_sf"/>
</dbReference>
<evidence type="ECO:0000256" key="9">
    <source>
        <dbReference type="ARBA" id="ARBA00063496"/>
    </source>
</evidence>
<comment type="subunit">
    <text evidence="9">Interacts with HNRNPK.</text>
</comment>
<evidence type="ECO:0000313" key="13">
    <source>
        <dbReference type="Ensembl" id="ENSOCUP00000049135.1"/>
    </source>
</evidence>
<evidence type="ECO:0000256" key="4">
    <source>
        <dbReference type="ARBA" id="ARBA00015192"/>
    </source>
</evidence>
<dbReference type="PROSITE" id="PS50102">
    <property type="entry name" value="RRM"/>
    <property type="match status" value="1"/>
</dbReference>
<evidence type="ECO:0000256" key="5">
    <source>
        <dbReference type="ARBA" id="ARBA00022490"/>
    </source>
</evidence>
<reference evidence="13" key="2">
    <citation type="submission" date="2025-08" db="UniProtKB">
        <authorList>
            <consortium name="Ensembl"/>
        </authorList>
    </citation>
    <scope>IDENTIFICATION</scope>
    <source>
        <strain evidence="13">Thorbecke</strain>
    </source>
</reference>
<dbReference type="PANTHER" id="PTHR47640">
    <property type="entry name" value="TRNA SELENOCYSTEINE 1-ASSOCIATED PROTEIN 1-RELATED-RELATED"/>
    <property type="match status" value="1"/>
</dbReference>
<dbReference type="GO" id="GO:0005737">
    <property type="term" value="C:cytoplasm"/>
    <property type="evidence" value="ECO:0007669"/>
    <property type="project" value="UniProtKB-SubCell"/>
</dbReference>
<evidence type="ECO:0000256" key="3">
    <source>
        <dbReference type="ARBA" id="ARBA00007408"/>
    </source>
</evidence>
<dbReference type="Gene3D" id="3.30.70.330">
    <property type="match status" value="1"/>
</dbReference>
<comment type="similarity">
    <text evidence="3">Belongs to the RRM RBM42 family.</text>
</comment>
<protein>
    <recommendedName>
        <fullName evidence="4">RNA-binding protein 42</fullName>
    </recommendedName>
    <alternativeName>
        <fullName evidence="8">RNA-binding motif protein 42</fullName>
    </alternativeName>
</protein>
<evidence type="ECO:0000256" key="6">
    <source>
        <dbReference type="ARBA" id="ARBA00022884"/>
    </source>
</evidence>
<evidence type="ECO:0000313" key="14">
    <source>
        <dbReference type="Proteomes" id="UP000001811"/>
    </source>
</evidence>
<dbReference type="FunFam" id="3.30.70.330:FF:000189">
    <property type="entry name" value="RNA-binding protein 42 isoform X2"/>
    <property type="match status" value="1"/>
</dbReference>
<accession>A0A5F9DU30</accession>
<feature type="region of interest" description="Disordered" evidence="11">
    <location>
        <begin position="264"/>
        <end position="301"/>
    </location>
</feature>
<dbReference type="Bgee" id="ENSOCUG00000003337">
    <property type="expression patterns" value="Expressed in autopod skin and 19 other cell types or tissues"/>
</dbReference>
<dbReference type="GeneTree" id="ENSGT00930000151055"/>
<sequence length="425" mass="44589">MAGAGPAPGLPGAGGPVVPGPGAGIPGKSGEERLKEMEAEMALFEQEVLGAPVTGIPTAVPAVPTVPTVPTVEAMQVPTAPVIRPIIATNTYQQVQQTLEARAAAAATVVPPMVGGPPFVGPAGAPRPMALRPPHQALVGPPLPGPPGPPMMLPPMARAPGPPLGSMAALRPPLEEPAAPRELGLGLGLGLKEKEEAVVAAAGLEEASAAVAVGAAGAAAGPAVIGPSLPLALAMPLPEPEPLPLPLEVVRGLLPPLRIPELLSLRPRPRPPRPEPPPGLMALEVPEPLGEDKKKGKPEKLKRCIRTAAGSSWEDPSLLEWDADDFRIFCGDLGNEVNDDILARAFSRFPSFLKAKVIRDKRTGKTKGYGFVSFKDPSDYVRAMREMNGKYVGSRPIKLRKSMWKDRNLDVVRKKQKEKKKLGLR</sequence>
<feature type="compositionally biased region" description="Basic and acidic residues" evidence="11">
    <location>
        <begin position="290"/>
        <end position="301"/>
    </location>
</feature>
<dbReference type="InterPro" id="IPR012677">
    <property type="entry name" value="Nucleotide-bd_a/b_plait_sf"/>
</dbReference>
<name>A0A5F9DU30_RABIT</name>
<gene>
    <name evidence="13" type="primary">RBM42</name>
</gene>
<evidence type="ECO:0000256" key="2">
    <source>
        <dbReference type="ARBA" id="ARBA00004496"/>
    </source>
</evidence>
<dbReference type="Pfam" id="PF00076">
    <property type="entry name" value="RRM_1"/>
    <property type="match status" value="1"/>
</dbReference>
<organism evidence="13 14">
    <name type="scientific">Oryctolagus cuniculus</name>
    <name type="common">Rabbit</name>
    <dbReference type="NCBI Taxonomy" id="9986"/>
    <lineage>
        <taxon>Eukaryota</taxon>
        <taxon>Metazoa</taxon>
        <taxon>Chordata</taxon>
        <taxon>Craniata</taxon>
        <taxon>Vertebrata</taxon>
        <taxon>Euteleostomi</taxon>
        <taxon>Mammalia</taxon>
        <taxon>Eutheria</taxon>
        <taxon>Euarchontoglires</taxon>
        <taxon>Glires</taxon>
        <taxon>Lagomorpha</taxon>
        <taxon>Leporidae</taxon>
        <taxon>Oryctolagus</taxon>
    </lineage>
</organism>
<dbReference type="SMART" id="SM00360">
    <property type="entry name" value="RRM"/>
    <property type="match status" value="1"/>
</dbReference>
<feature type="domain" description="RRM" evidence="12">
    <location>
        <begin position="326"/>
        <end position="404"/>
    </location>
</feature>